<dbReference type="EMBL" id="BK024707">
    <property type="protein sequence ID" value="DAI06113.1"/>
    <property type="molecule type" value="Genomic_DNA"/>
</dbReference>
<dbReference type="GO" id="GO:0004519">
    <property type="term" value="F:endonuclease activity"/>
    <property type="evidence" value="ECO:0007669"/>
    <property type="project" value="UniProtKB-KW"/>
</dbReference>
<dbReference type="Gene3D" id="3.40.1350.10">
    <property type="match status" value="1"/>
</dbReference>
<keyword evidence="1" id="KW-0540">Nuclease</keyword>
<proteinExistence type="predicted"/>
<keyword evidence="1" id="KW-0378">Hydrolase</keyword>
<accession>A0A8S5VXK6</accession>
<protein>
    <submittedName>
        <fullName evidence="1">Putative endonuclease</fullName>
    </submittedName>
</protein>
<sequence length="198" mass="22208">MGYVFGTQWTDDMVQAKILDCVSALGLKRMPSRAELHDFYGSDALTNRIRRSGGYYGWAERLGLSMKESETQTGKDGEAIAKELLEQHGFTVQRMSTRYPYDLYVNGCVKVDVKTAHQTKTAGIAKCYSFGLAKRCPTCDAYFLIALSESGNKVYIVPSSINQTQINMSAGKTVYEKYRDRYDIIRQLSNALSSSMNL</sequence>
<evidence type="ECO:0000313" key="1">
    <source>
        <dbReference type="EMBL" id="DAI06113.1"/>
    </source>
</evidence>
<reference evidence="1" key="1">
    <citation type="journal article" date="2021" name="Proc. Natl. Acad. Sci. U.S.A.">
        <title>A Catalog of Tens of Thousands of Viruses from Human Metagenomes Reveals Hidden Associations with Chronic Diseases.</title>
        <authorList>
            <person name="Tisza M.J."/>
            <person name="Buck C.B."/>
        </authorList>
    </citation>
    <scope>NUCLEOTIDE SEQUENCE</scope>
    <source>
        <strain evidence="1">CtoGb15</strain>
    </source>
</reference>
<dbReference type="InterPro" id="IPR011856">
    <property type="entry name" value="tRNA_endonuc-like_dom_sf"/>
</dbReference>
<name>A0A8S5VXK6_9CAUD</name>
<keyword evidence="1" id="KW-0255">Endonuclease</keyword>
<organism evidence="1">
    <name type="scientific">Ackermannviridae sp</name>
    <dbReference type="NCBI Taxonomy" id="2831612"/>
    <lineage>
        <taxon>Viruses</taxon>
        <taxon>Duplodnaviria</taxon>
        <taxon>Heunggongvirae</taxon>
        <taxon>Uroviricota</taxon>
        <taxon>Caudoviricetes</taxon>
        <taxon>Pantevenvirales</taxon>
        <taxon>Ackermannviridae</taxon>
    </lineage>
</organism>
<dbReference type="GO" id="GO:0003676">
    <property type="term" value="F:nucleic acid binding"/>
    <property type="evidence" value="ECO:0007669"/>
    <property type="project" value="InterPro"/>
</dbReference>